<dbReference type="InterPro" id="IPR003439">
    <property type="entry name" value="ABC_transporter-like_ATP-bd"/>
</dbReference>
<organism evidence="5 6">
    <name type="scientific">Nocardioides yefusunii</name>
    <dbReference type="NCBI Taxonomy" id="2500546"/>
    <lineage>
        <taxon>Bacteria</taxon>
        <taxon>Bacillati</taxon>
        <taxon>Actinomycetota</taxon>
        <taxon>Actinomycetes</taxon>
        <taxon>Propionibacteriales</taxon>
        <taxon>Nocardioidaceae</taxon>
        <taxon>Nocardioides</taxon>
    </lineage>
</organism>
<sequence length="546" mass="59119">MTASSLRPVALDDVTVAYGARTVISDLSLTFAPGRRTALVGENGSGKSTLLHAVAQRLPKTAVVMGTITAPKDLVMVGQEPPFRDEWTVAEVRTRTLAPLQRLLDHLEILADHLDDPVAAQRHAQILERAVATDAWDAGRRAQEAAERLGLGGLDETRPVGALSGGQRMRLALAGVMTTRPSAVLLDEPTNHLDDDALGILTEFLTTLPGVVLVASHDRVLLDEVCTDLVDLDPSEFGTDGLGGRRFNGGWSVYETKRNADRARWEQTWLAQQDELRELRRATQVGESDVARGRGPRDNDKFVHSFKGERVQSAVARRRRDAERRLAAAEAAQVAKPRPVLHLSAPVTTSTGASIRVRDLRVDDDTSTAPRLSVSKLDVAPGEHLLVTGGNGVGKSTLLGVLSGRIAPSAGTVDVAARRVAELEQDVHFEDPSRSPAYVWEQAFGEEPDVVLRELGLVRPADLQRPIGLLSVGQRRRLGLALVLASRPDLLLLDEPTNHLSLGLASELEDAVGESTATIVVASHDRWLRRRWDAAHLRLEVGSGRG</sequence>
<dbReference type="InterPro" id="IPR003593">
    <property type="entry name" value="AAA+_ATPase"/>
</dbReference>
<accession>A0ABW1QUH3</accession>
<dbReference type="PANTHER" id="PTHR19211">
    <property type="entry name" value="ATP-BINDING TRANSPORT PROTEIN-RELATED"/>
    <property type="match status" value="1"/>
</dbReference>
<feature type="domain" description="ABC transporter" evidence="4">
    <location>
        <begin position="355"/>
        <end position="546"/>
    </location>
</feature>
<name>A0ABW1QUH3_9ACTN</name>
<dbReference type="GO" id="GO:0005524">
    <property type="term" value="F:ATP binding"/>
    <property type="evidence" value="ECO:0007669"/>
    <property type="project" value="UniProtKB-KW"/>
</dbReference>
<protein>
    <submittedName>
        <fullName evidence="5">ABC-F family ATP-binding cassette domain-containing protein</fullName>
    </submittedName>
</protein>
<dbReference type="InterPro" id="IPR050611">
    <property type="entry name" value="ABCF"/>
</dbReference>
<dbReference type="InterPro" id="IPR027417">
    <property type="entry name" value="P-loop_NTPase"/>
</dbReference>
<evidence type="ECO:0000259" key="4">
    <source>
        <dbReference type="PROSITE" id="PS50893"/>
    </source>
</evidence>
<feature type="domain" description="ABC transporter" evidence="4">
    <location>
        <begin position="9"/>
        <end position="259"/>
    </location>
</feature>
<evidence type="ECO:0000313" key="5">
    <source>
        <dbReference type="EMBL" id="MFC6153157.1"/>
    </source>
</evidence>
<dbReference type="Proteomes" id="UP001596098">
    <property type="component" value="Unassembled WGS sequence"/>
</dbReference>
<keyword evidence="2" id="KW-0547">Nucleotide-binding</keyword>
<evidence type="ECO:0000256" key="2">
    <source>
        <dbReference type="ARBA" id="ARBA00022741"/>
    </source>
</evidence>
<dbReference type="SUPFAM" id="SSF52540">
    <property type="entry name" value="P-loop containing nucleoside triphosphate hydrolases"/>
    <property type="match status" value="2"/>
</dbReference>
<dbReference type="PANTHER" id="PTHR19211:SF14">
    <property type="entry name" value="ATP-BINDING CASSETTE SUB-FAMILY F MEMBER 1"/>
    <property type="match status" value="1"/>
</dbReference>
<proteinExistence type="predicted"/>
<dbReference type="Gene3D" id="3.40.50.300">
    <property type="entry name" value="P-loop containing nucleotide triphosphate hydrolases"/>
    <property type="match status" value="2"/>
</dbReference>
<gene>
    <name evidence="5" type="ORF">ACFPWU_05700</name>
</gene>
<dbReference type="PROSITE" id="PS50893">
    <property type="entry name" value="ABC_TRANSPORTER_2"/>
    <property type="match status" value="2"/>
</dbReference>
<evidence type="ECO:0000256" key="1">
    <source>
        <dbReference type="ARBA" id="ARBA00022737"/>
    </source>
</evidence>
<dbReference type="RefSeq" id="WP_128221026.1">
    <property type="nucleotide sequence ID" value="NZ_CP034929.1"/>
</dbReference>
<evidence type="ECO:0000256" key="3">
    <source>
        <dbReference type="ARBA" id="ARBA00022840"/>
    </source>
</evidence>
<dbReference type="PROSITE" id="PS00211">
    <property type="entry name" value="ABC_TRANSPORTER_1"/>
    <property type="match status" value="2"/>
</dbReference>
<dbReference type="InterPro" id="IPR017871">
    <property type="entry name" value="ABC_transporter-like_CS"/>
</dbReference>
<dbReference type="SMART" id="SM00382">
    <property type="entry name" value="AAA"/>
    <property type="match status" value="2"/>
</dbReference>
<keyword evidence="3 5" id="KW-0067">ATP-binding</keyword>
<dbReference type="Pfam" id="PF00005">
    <property type="entry name" value="ABC_tran"/>
    <property type="match status" value="2"/>
</dbReference>
<evidence type="ECO:0000313" key="6">
    <source>
        <dbReference type="Proteomes" id="UP001596098"/>
    </source>
</evidence>
<keyword evidence="6" id="KW-1185">Reference proteome</keyword>
<comment type="caution">
    <text evidence="5">The sequence shown here is derived from an EMBL/GenBank/DDBJ whole genome shotgun (WGS) entry which is preliminary data.</text>
</comment>
<dbReference type="CDD" id="cd03221">
    <property type="entry name" value="ABCF_EF-3"/>
    <property type="match status" value="1"/>
</dbReference>
<dbReference type="EMBL" id="JBHSQI010000003">
    <property type="protein sequence ID" value="MFC6153157.1"/>
    <property type="molecule type" value="Genomic_DNA"/>
</dbReference>
<keyword evidence="1" id="KW-0677">Repeat</keyword>
<reference evidence="6" key="1">
    <citation type="journal article" date="2019" name="Int. J. Syst. Evol. Microbiol.">
        <title>The Global Catalogue of Microorganisms (GCM) 10K type strain sequencing project: providing services to taxonomists for standard genome sequencing and annotation.</title>
        <authorList>
            <consortium name="The Broad Institute Genomics Platform"/>
            <consortium name="The Broad Institute Genome Sequencing Center for Infectious Disease"/>
            <person name="Wu L."/>
            <person name="Ma J."/>
        </authorList>
    </citation>
    <scope>NUCLEOTIDE SEQUENCE [LARGE SCALE GENOMIC DNA]</scope>
    <source>
        <strain evidence="6">DFY28</strain>
    </source>
</reference>